<dbReference type="Proteomes" id="UP000054018">
    <property type="component" value="Unassembled WGS sequence"/>
</dbReference>
<evidence type="ECO:0000256" key="1">
    <source>
        <dbReference type="SAM" id="MobiDB-lite"/>
    </source>
</evidence>
<dbReference type="AlphaFoldDB" id="A0A0C9YQ07"/>
<keyword evidence="3" id="KW-1185">Reference proteome</keyword>
<evidence type="ECO:0000313" key="2">
    <source>
        <dbReference type="EMBL" id="KIK18706.1"/>
    </source>
</evidence>
<reference evidence="3" key="2">
    <citation type="submission" date="2015-01" db="EMBL/GenBank/DDBJ databases">
        <title>Evolutionary Origins and Diversification of the Mycorrhizal Mutualists.</title>
        <authorList>
            <consortium name="DOE Joint Genome Institute"/>
            <consortium name="Mycorrhizal Genomics Consortium"/>
            <person name="Kohler A."/>
            <person name="Kuo A."/>
            <person name="Nagy L.G."/>
            <person name="Floudas D."/>
            <person name="Copeland A."/>
            <person name="Barry K.W."/>
            <person name="Cichocki N."/>
            <person name="Veneault-Fourrey C."/>
            <person name="LaButti K."/>
            <person name="Lindquist E.A."/>
            <person name="Lipzen A."/>
            <person name="Lundell T."/>
            <person name="Morin E."/>
            <person name="Murat C."/>
            <person name="Riley R."/>
            <person name="Ohm R."/>
            <person name="Sun H."/>
            <person name="Tunlid A."/>
            <person name="Henrissat B."/>
            <person name="Grigoriev I.V."/>
            <person name="Hibbett D.S."/>
            <person name="Martin F."/>
        </authorList>
    </citation>
    <scope>NUCLEOTIDE SEQUENCE [LARGE SCALE GENOMIC DNA]</scope>
    <source>
        <strain evidence="3">441</strain>
    </source>
</reference>
<reference evidence="2 3" key="1">
    <citation type="submission" date="2014-04" db="EMBL/GenBank/DDBJ databases">
        <authorList>
            <consortium name="DOE Joint Genome Institute"/>
            <person name="Kuo A."/>
            <person name="Kohler A."/>
            <person name="Costa M.D."/>
            <person name="Nagy L.G."/>
            <person name="Floudas D."/>
            <person name="Copeland A."/>
            <person name="Barry K.W."/>
            <person name="Cichocki N."/>
            <person name="Veneault-Fourrey C."/>
            <person name="LaButti K."/>
            <person name="Lindquist E.A."/>
            <person name="Lipzen A."/>
            <person name="Lundell T."/>
            <person name="Morin E."/>
            <person name="Murat C."/>
            <person name="Sun H."/>
            <person name="Tunlid A."/>
            <person name="Henrissat B."/>
            <person name="Grigoriev I.V."/>
            <person name="Hibbett D.S."/>
            <person name="Martin F."/>
            <person name="Nordberg H.P."/>
            <person name="Cantor M.N."/>
            <person name="Hua S.X."/>
        </authorList>
    </citation>
    <scope>NUCLEOTIDE SEQUENCE [LARGE SCALE GENOMIC DNA]</scope>
    <source>
        <strain evidence="2 3">441</strain>
    </source>
</reference>
<accession>A0A0C9YQ07</accession>
<dbReference type="EMBL" id="KN833799">
    <property type="protein sequence ID" value="KIK18706.1"/>
    <property type="molecule type" value="Genomic_DNA"/>
</dbReference>
<name>A0A0C9YQ07_9AGAM</name>
<feature type="region of interest" description="Disordered" evidence="1">
    <location>
        <begin position="29"/>
        <end position="48"/>
    </location>
</feature>
<dbReference type="HOGENOM" id="CLU_1098861_0_0_1"/>
<gene>
    <name evidence="2" type="ORF">PISMIDRAFT_14195</name>
</gene>
<sequence length="253" mass="27712">MPPVPGPHPSGYLDNENFPMPLGWATNSDWFTGQPYLPPSKSTEVASTPVKPYNLPYAFPTPLQPNPNAQAVNICASASTPQPPNLPPPPPSEIDTYESPSGIGSGNFPTLVTPPTADHSHTNFMVNPYGANRVHGCAKAHCRKMMEGSPHASQPISARNAGCYYAETQSCTRTRTSVGLSRNQSIETPCGWLHEDSLHGIKNMAADVEVLCRWCPLSAQREVIQHNFLRHLREVHLRCDATHYHVTLVQVSM</sequence>
<proteinExistence type="predicted"/>
<evidence type="ECO:0000313" key="3">
    <source>
        <dbReference type="Proteomes" id="UP000054018"/>
    </source>
</evidence>
<dbReference type="OrthoDB" id="2688265at2759"/>
<protein>
    <submittedName>
        <fullName evidence="2">Uncharacterized protein</fullName>
    </submittedName>
</protein>
<organism evidence="2 3">
    <name type="scientific">Pisolithus microcarpus 441</name>
    <dbReference type="NCBI Taxonomy" id="765257"/>
    <lineage>
        <taxon>Eukaryota</taxon>
        <taxon>Fungi</taxon>
        <taxon>Dikarya</taxon>
        <taxon>Basidiomycota</taxon>
        <taxon>Agaricomycotina</taxon>
        <taxon>Agaricomycetes</taxon>
        <taxon>Agaricomycetidae</taxon>
        <taxon>Boletales</taxon>
        <taxon>Sclerodermatineae</taxon>
        <taxon>Pisolithaceae</taxon>
        <taxon>Pisolithus</taxon>
    </lineage>
</organism>